<keyword evidence="2" id="KW-1185">Reference proteome</keyword>
<proteinExistence type="predicted"/>
<dbReference type="RefSeq" id="WP_413275529.1">
    <property type="nucleotide sequence ID" value="NZ_JBHFNT010000011.1"/>
</dbReference>
<evidence type="ECO:0000313" key="1">
    <source>
        <dbReference type="EMBL" id="MFB2833059.1"/>
    </source>
</evidence>
<accession>A0ABV4WDC0</accession>
<dbReference type="EMBL" id="JBHFNT010000011">
    <property type="protein sequence ID" value="MFB2833059.1"/>
    <property type="molecule type" value="Genomic_DNA"/>
</dbReference>
<gene>
    <name evidence="1" type="ORF">ACE1CA_00840</name>
</gene>
<comment type="caution">
    <text evidence="1">The sequence shown here is derived from an EMBL/GenBank/DDBJ whole genome shotgun (WGS) entry which is preliminary data.</text>
</comment>
<dbReference type="Proteomes" id="UP001576780">
    <property type="component" value="Unassembled WGS sequence"/>
</dbReference>
<name>A0ABV4WDC0_9CYAN</name>
<reference evidence="1 2" key="1">
    <citation type="submission" date="2024-09" db="EMBL/GenBank/DDBJ databases">
        <title>Floridaenema gen nov. (Aerosakkonemataceae, Aerosakkonematales ord. nov., Cyanobacteria) from benthic tropical and subtropical fresh waters, with the description of four new species.</title>
        <authorList>
            <person name="Moretto J.A."/>
            <person name="Berthold D.E."/>
            <person name="Lefler F.W."/>
            <person name="Huang I.-S."/>
            <person name="Laughinghouse H. IV."/>
        </authorList>
    </citation>
    <scope>NUCLEOTIDE SEQUENCE [LARGE SCALE GENOMIC DNA]</scope>
    <source>
        <strain evidence="1 2">BLCC-F167</strain>
    </source>
</reference>
<protein>
    <submittedName>
        <fullName evidence="1">Uncharacterized protein</fullName>
    </submittedName>
</protein>
<evidence type="ECO:0000313" key="2">
    <source>
        <dbReference type="Proteomes" id="UP001576780"/>
    </source>
</evidence>
<sequence>MKQRTIIVSLLAFNLTLLGSIAPALADRWEFLGERSVRLVTDRDVIPVNSGRQYAFLKLRVKETGIEILSMSVTLRNGVTLNPPLRQYIGKGKESRAIDLPGQDRAIRYVTLIYRSRPGSTERAIVQLYGKTR</sequence>
<organism evidence="1 2">
    <name type="scientific">Floridaenema evergladense BLCC-F167</name>
    <dbReference type="NCBI Taxonomy" id="3153639"/>
    <lineage>
        <taxon>Bacteria</taxon>
        <taxon>Bacillati</taxon>
        <taxon>Cyanobacteriota</taxon>
        <taxon>Cyanophyceae</taxon>
        <taxon>Oscillatoriophycideae</taxon>
        <taxon>Aerosakkonematales</taxon>
        <taxon>Aerosakkonemataceae</taxon>
        <taxon>Floridanema</taxon>
        <taxon>Floridanema evergladense</taxon>
    </lineage>
</organism>